<dbReference type="Proteomes" id="UP000185696">
    <property type="component" value="Unassembled WGS sequence"/>
</dbReference>
<evidence type="ECO:0000256" key="2">
    <source>
        <dbReference type="ARBA" id="ARBA00022679"/>
    </source>
</evidence>
<keyword evidence="1" id="KW-0489">Methyltransferase</keyword>
<feature type="domain" description="Methyltransferase" evidence="3">
    <location>
        <begin position="68"/>
        <end position="161"/>
    </location>
</feature>
<dbReference type="InterPro" id="IPR029063">
    <property type="entry name" value="SAM-dependent_MTases_sf"/>
</dbReference>
<evidence type="ECO:0000313" key="4">
    <source>
        <dbReference type="EMBL" id="OLF09284.1"/>
    </source>
</evidence>
<evidence type="ECO:0000256" key="1">
    <source>
        <dbReference type="ARBA" id="ARBA00022603"/>
    </source>
</evidence>
<proteinExistence type="predicted"/>
<dbReference type="InterPro" id="IPR041698">
    <property type="entry name" value="Methyltransf_25"/>
</dbReference>
<evidence type="ECO:0000259" key="3">
    <source>
        <dbReference type="Pfam" id="PF13649"/>
    </source>
</evidence>
<dbReference type="AlphaFoldDB" id="A0A7Z1AXJ7"/>
<dbReference type="OrthoDB" id="1853779at2"/>
<dbReference type="SUPFAM" id="SSF53335">
    <property type="entry name" value="S-adenosyl-L-methionine-dependent methyltransferases"/>
    <property type="match status" value="1"/>
</dbReference>
<accession>A0A7Z1AXJ7</accession>
<reference evidence="4 5" key="1">
    <citation type="submission" date="2016-12" db="EMBL/GenBank/DDBJ databases">
        <title>The draft genome sequence of Actinophytocola xinjiangensis.</title>
        <authorList>
            <person name="Wang W."/>
            <person name="Yuan L."/>
        </authorList>
    </citation>
    <scope>NUCLEOTIDE SEQUENCE [LARGE SCALE GENOMIC DNA]</scope>
    <source>
        <strain evidence="4 5">CGMCC 4.4663</strain>
    </source>
</reference>
<dbReference type="PANTHER" id="PTHR43861:SF1">
    <property type="entry name" value="TRANS-ACONITATE 2-METHYLTRANSFERASE"/>
    <property type="match status" value="1"/>
</dbReference>
<dbReference type="PANTHER" id="PTHR43861">
    <property type="entry name" value="TRANS-ACONITATE 2-METHYLTRANSFERASE-RELATED"/>
    <property type="match status" value="1"/>
</dbReference>
<gene>
    <name evidence="4" type="ORF">BLA60_19030</name>
</gene>
<protein>
    <recommendedName>
        <fullName evidence="3">Methyltransferase domain-containing protein</fullName>
    </recommendedName>
</protein>
<keyword evidence="5" id="KW-1185">Reference proteome</keyword>
<name>A0A7Z1AXJ7_9PSEU</name>
<keyword evidence="2" id="KW-0808">Transferase</keyword>
<organism evidence="4 5">
    <name type="scientific">Actinophytocola xinjiangensis</name>
    <dbReference type="NCBI Taxonomy" id="485602"/>
    <lineage>
        <taxon>Bacteria</taxon>
        <taxon>Bacillati</taxon>
        <taxon>Actinomycetota</taxon>
        <taxon>Actinomycetes</taxon>
        <taxon>Pseudonocardiales</taxon>
        <taxon>Pseudonocardiaceae</taxon>
    </lineage>
</organism>
<dbReference type="Gene3D" id="3.40.50.150">
    <property type="entry name" value="Vaccinia Virus protein VP39"/>
    <property type="match status" value="1"/>
</dbReference>
<dbReference type="GO" id="GO:0032259">
    <property type="term" value="P:methylation"/>
    <property type="evidence" value="ECO:0007669"/>
    <property type="project" value="UniProtKB-KW"/>
</dbReference>
<dbReference type="EMBL" id="MSIF01000009">
    <property type="protein sequence ID" value="OLF09284.1"/>
    <property type="molecule type" value="Genomic_DNA"/>
</dbReference>
<dbReference type="CDD" id="cd02440">
    <property type="entry name" value="AdoMet_MTases"/>
    <property type="match status" value="1"/>
</dbReference>
<dbReference type="Pfam" id="PF13649">
    <property type="entry name" value="Methyltransf_25"/>
    <property type="match status" value="1"/>
</dbReference>
<sequence>MRDVSFDDVRRDWVRLAEQDPLWAVYVAADKRGGRWDPDQFLATGRSDVADAVSWLAELGVGPRWGRVLDFGCGAGRLTQALAGHADEVVGVDVAPAMLATARSLSPPANCRFVLNETSDLSAFESGGFDLVYSELVLQHLPAPVIETYLREFLRVLAPGGVALLQCTTRPLWTFKGVVWRVVPGPLVRLAQRRLLGYPAPMRMTRFGPARVARVTGDAILATRTVDDRATHWRSTRYVLRAPGRRPEGPPGGA</sequence>
<comment type="caution">
    <text evidence="4">The sequence shown here is derived from an EMBL/GenBank/DDBJ whole genome shotgun (WGS) entry which is preliminary data.</text>
</comment>
<dbReference type="GO" id="GO:0008168">
    <property type="term" value="F:methyltransferase activity"/>
    <property type="evidence" value="ECO:0007669"/>
    <property type="project" value="UniProtKB-KW"/>
</dbReference>
<evidence type="ECO:0000313" key="5">
    <source>
        <dbReference type="Proteomes" id="UP000185696"/>
    </source>
</evidence>